<evidence type="ECO:0000313" key="2">
    <source>
        <dbReference type="EMBL" id="EIL90504.1"/>
    </source>
</evidence>
<dbReference type="OrthoDB" id="6025757at2"/>
<reference evidence="2 3" key="1">
    <citation type="journal article" date="2012" name="J. Bacteriol.">
        <title>Genome sequences for six rhodanobacter strains, isolated from soils and the terrestrial subsurface, with variable denitrification capabilities.</title>
        <authorList>
            <person name="Kostka J.E."/>
            <person name="Green S.J."/>
            <person name="Rishishwar L."/>
            <person name="Prakash O."/>
            <person name="Katz L.S."/>
            <person name="Marino-Ramirez L."/>
            <person name="Jordan I.K."/>
            <person name="Munk C."/>
            <person name="Ivanova N."/>
            <person name="Mikhailova N."/>
            <person name="Watson D.B."/>
            <person name="Brown S.D."/>
            <person name="Palumbo A.V."/>
            <person name="Brooks S.C."/>
        </authorList>
    </citation>
    <scope>NUCLEOTIDE SEQUENCE [LARGE SCALE GENOMIC DNA]</scope>
    <source>
        <strain evidence="3">Jip2T</strain>
    </source>
</reference>
<dbReference type="eggNOG" id="ENOG5031XRK">
    <property type="taxonomic scope" value="Bacteria"/>
</dbReference>
<proteinExistence type="predicted"/>
<keyword evidence="3" id="KW-1185">Reference proteome</keyword>
<sequence length="173" mass="18692">MPADTTSAIHAQLIAAMEQRAANLGGEARRALETRLAELRAADTAALDKTPPAPSQPGLRDLVADLAREPSPQTAAYPDIPALADFRQLWSTLRADSQLQQSVAHTATDAGPLNSTALASRAIALMRELSPAYLRAFLAYVDDLAWLEQMEHPGTSAGSVTTRKRRARRKPRD</sequence>
<evidence type="ECO:0008006" key="4">
    <source>
        <dbReference type="Google" id="ProtNLM"/>
    </source>
</evidence>
<evidence type="ECO:0000313" key="3">
    <source>
        <dbReference type="Proteomes" id="UP000004210"/>
    </source>
</evidence>
<evidence type="ECO:0000256" key="1">
    <source>
        <dbReference type="SAM" id="MobiDB-lite"/>
    </source>
</evidence>
<dbReference type="PATRIC" id="fig|1163408.3.peg.1398"/>
<feature type="compositionally biased region" description="Basic residues" evidence="1">
    <location>
        <begin position="162"/>
        <end position="173"/>
    </location>
</feature>
<dbReference type="InterPro" id="IPR021549">
    <property type="entry name" value="DUF2894"/>
</dbReference>
<gene>
    <name evidence="2" type="ORF">UU9_06849</name>
</gene>
<comment type="caution">
    <text evidence="2">The sequence shown here is derived from an EMBL/GenBank/DDBJ whole genome shotgun (WGS) entry which is preliminary data.</text>
</comment>
<feature type="region of interest" description="Disordered" evidence="1">
    <location>
        <begin position="153"/>
        <end position="173"/>
    </location>
</feature>
<dbReference type="EMBL" id="AJXU01000028">
    <property type="protein sequence ID" value="EIL90504.1"/>
    <property type="molecule type" value="Genomic_DNA"/>
</dbReference>
<dbReference type="AlphaFoldDB" id="I4VTG3"/>
<name>I4VTG3_9GAMM</name>
<accession>I4VTG3</accession>
<dbReference type="STRING" id="1163408.UU9_06849"/>
<protein>
    <recommendedName>
        <fullName evidence="4">DUF2894 domain-containing protein</fullName>
    </recommendedName>
</protein>
<dbReference type="RefSeq" id="WP_007081010.1">
    <property type="nucleotide sequence ID" value="NZ_AJXU01000028.1"/>
</dbReference>
<dbReference type="Pfam" id="PF11445">
    <property type="entry name" value="DUF2894"/>
    <property type="match status" value="1"/>
</dbReference>
<dbReference type="Proteomes" id="UP000004210">
    <property type="component" value="Unassembled WGS sequence"/>
</dbReference>
<organism evidence="2 3">
    <name type="scientific">Rhodanobacter fulvus Jip2</name>
    <dbReference type="NCBI Taxonomy" id="1163408"/>
    <lineage>
        <taxon>Bacteria</taxon>
        <taxon>Pseudomonadati</taxon>
        <taxon>Pseudomonadota</taxon>
        <taxon>Gammaproteobacteria</taxon>
        <taxon>Lysobacterales</taxon>
        <taxon>Rhodanobacteraceae</taxon>
        <taxon>Rhodanobacter</taxon>
    </lineage>
</organism>